<evidence type="ECO:0000256" key="5">
    <source>
        <dbReference type="ARBA" id="ARBA00022968"/>
    </source>
</evidence>
<keyword evidence="9" id="KW-0804">Transcription</keyword>
<evidence type="ECO:0000256" key="11">
    <source>
        <dbReference type="ARBA" id="ARBA00040752"/>
    </source>
</evidence>
<dbReference type="EMBL" id="JBHUMR010000008">
    <property type="protein sequence ID" value="MFD2616661.1"/>
    <property type="molecule type" value="Genomic_DNA"/>
</dbReference>
<evidence type="ECO:0000256" key="4">
    <source>
        <dbReference type="ARBA" id="ARBA00022692"/>
    </source>
</evidence>
<sequence length="309" mass="35712">MQQLRQNKRRRRLKKKYAVLLVILIFFLIFFGYGYAQYHDGKKTSEPKREENIKFNGEKDKHGNVNVLLLGIDKRKGETKSRTDSMMIAQYNPDNGKVKMVSLMRDMYVPIPGYSEYKLNTAYYLGGPELLRKTLKQEFNINIQYYVMVDFKGFEKIIDTLEPNGIKINVEKDMSKNIGVTLHEGEQKLNGKELLGYARFRHDAEGDFGRVRRQQQVLQTVADELISTNGVLKAPKLIGTIEPYIQTNIGNMDRMGLAKDFLFKHPAKIERLTLPVANSYENVRTVESGLVLQIDQQKNQQALHDFLND</sequence>
<dbReference type="NCBIfam" id="TIGR00350">
    <property type="entry name" value="lytR_cpsA_psr"/>
    <property type="match status" value="1"/>
</dbReference>
<evidence type="ECO:0000313" key="13">
    <source>
        <dbReference type="EMBL" id="MFD2616661.1"/>
    </source>
</evidence>
<keyword evidence="6" id="KW-1133">Transmembrane helix</keyword>
<comment type="subcellular location">
    <subcellularLocation>
        <location evidence="1">Cell membrane</location>
        <topology evidence="1">Single-pass type II membrane protein</topology>
    </subcellularLocation>
</comment>
<dbReference type="PANTHER" id="PTHR33392">
    <property type="entry name" value="POLYISOPRENYL-TEICHOIC ACID--PEPTIDOGLYCAN TEICHOIC ACID TRANSFERASE TAGU"/>
    <property type="match status" value="1"/>
</dbReference>
<evidence type="ECO:0000256" key="9">
    <source>
        <dbReference type="ARBA" id="ARBA00023163"/>
    </source>
</evidence>
<comment type="function">
    <text evidence="10">Involved in SarA attenuation. Affects resistance to oxacillin and teicoplanin, as well as the synthesis of virulence factors.</text>
</comment>
<keyword evidence="14" id="KW-1185">Reference proteome</keyword>
<proteinExistence type="inferred from homology"/>
<keyword evidence="7" id="KW-0805">Transcription regulation</keyword>
<keyword evidence="4" id="KW-0812">Transmembrane</keyword>
<reference evidence="14" key="1">
    <citation type="journal article" date="2019" name="Int. J. Syst. Evol. Microbiol.">
        <title>The Global Catalogue of Microorganisms (GCM) 10K type strain sequencing project: providing services to taxonomists for standard genome sequencing and annotation.</title>
        <authorList>
            <consortium name="The Broad Institute Genomics Platform"/>
            <consortium name="The Broad Institute Genome Sequencing Center for Infectious Disease"/>
            <person name="Wu L."/>
            <person name="Ma J."/>
        </authorList>
    </citation>
    <scope>NUCLEOTIDE SEQUENCE [LARGE SCALE GENOMIC DNA]</scope>
    <source>
        <strain evidence="14">TISTR 2241</strain>
    </source>
</reference>
<organism evidence="13 14">
    <name type="scientific">Terrilactibacillus laevilacticus</name>
    <dbReference type="NCBI Taxonomy" id="1380157"/>
    <lineage>
        <taxon>Bacteria</taxon>
        <taxon>Bacillati</taxon>
        <taxon>Bacillota</taxon>
        <taxon>Bacilli</taxon>
        <taxon>Bacillales</taxon>
        <taxon>Bacillaceae</taxon>
        <taxon>Terrilactibacillus</taxon>
    </lineage>
</organism>
<protein>
    <recommendedName>
        <fullName evidence="11">Regulatory protein MsrR</fullName>
    </recommendedName>
</protein>
<feature type="domain" description="Cell envelope-related transcriptional attenuator" evidence="12">
    <location>
        <begin position="82"/>
        <end position="225"/>
    </location>
</feature>
<comment type="caution">
    <text evidence="13">The sequence shown here is derived from an EMBL/GenBank/DDBJ whole genome shotgun (WGS) entry which is preliminary data.</text>
</comment>
<keyword evidence="5" id="KW-0735">Signal-anchor</keyword>
<evidence type="ECO:0000313" key="14">
    <source>
        <dbReference type="Proteomes" id="UP001597458"/>
    </source>
</evidence>
<comment type="similarity">
    <text evidence="2">Belongs to the LytR/CpsA/Psr (LCP) family.</text>
</comment>
<dbReference type="Proteomes" id="UP001597458">
    <property type="component" value="Unassembled WGS sequence"/>
</dbReference>
<evidence type="ECO:0000256" key="6">
    <source>
        <dbReference type="ARBA" id="ARBA00022989"/>
    </source>
</evidence>
<dbReference type="Gene3D" id="3.40.630.190">
    <property type="entry name" value="LCP protein"/>
    <property type="match status" value="1"/>
</dbReference>
<keyword evidence="3" id="KW-1003">Cell membrane</keyword>
<dbReference type="InterPro" id="IPR004474">
    <property type="entry name" value="LytR_CpsA_psr"/>
</dbReference>
<keyword evidence="8" id="KW-0472">Membrane</keyword>
<dbReference type="InterPro" id="IPR050922">
    <property type="entry name" value="LytR/CpsA/Psr_CW_biosynth"/>
</dbReference>
<evidence type="ECO:0000256" key="7">
    <source>
        <dbReference type="ARBA" id="ARBA00023015"/>
    </source>
</evidence>
<dbReference type="Pfam" id="PF03816">
    <property type="entry name" value="LytR_cpsA_psr"/>
    <property type="match status" value="1"/>
</dbReference>
<dbReference type="RefSeq" id="WP_141189474.1">
    <property type="nucleotide sequence ID" value="NZ_JBHUMR010000008.1"/>
</dbReference>
<evidence type="ECO:0000256" key="2">
    <source>
        <dbReference type="ARBA" id="ARBA00006068"/>
    </source>
</evidence>
<accession>A0ABW5PP72</accession>
<gene>
    <name evidence="13" type="ORF">ACFSTF_04975</name>
</gene>
<dbReference type="PANTHER" id="PTHR33392:SF8">
    <property type="entry name" value="REGULATORY PROTEIN MSRR"/>
    <property type="match status" value="1"/>
</dbReference>
<evidence type="ECO:0000259" key="12">
    <source>
        <dbReference type="Pfam" id="PF03816"/>
    </source>
</evidence>
<evidence type="ECO:0000256" key="10">
    <source>
        <dbReference type="ARBA" id="ARBA00037178"/>
    </source>
</evidence>
<name>A0ABW5PP72_9BACI</name>
<evidence type="ECO:0000256" key="8">
    <source>
        <dbReference type="ARBA" id="ARBA00023136"/>
    </source>
</evidence>
<evidence type="ECO:0000256" key="3">
    <source>
        <dbReference type="ARBA" id="ARBA00022475"/>
    </source>
</evidence>
<evidence type="ECO:0000256" key="1">
    <source>
        <dbReference type="ARBA" id="ARBA00004401"/>
    </source>
</evidence>